<comment type="caution">
    <text evidence="1">The sequence shown here is derived from an EMBL/GenBank/DDBJ whole genome shotgun (WGS) entry which is preliminary data.</text>
</comment>
<name>A0A2T4U1H7_9BACT</name>
<evidence type="ECO:0000313" key="2">
    <source>
        <dbReference type="Proteomes" id="UP000241436"/>
    </source>
</evidence>
<reference evidence="1 2" key="1">
    <citation type="submission" date="2017-09" db="EMBL/GenBank/DDBJ databases">
        <title>Bloom of a denitrifying methanotroph, Candidatus Methylomirabilis limnetica, in a deep stratified lake.</title>
        <authorList>
            <person name="Graf J.S."/>
            <person name="Marchant H.K."/>
            <person name="Tienken D."/>
            <person name="Hach P.F."/>
            <person name="Brand A."/>
            <person name="Schubert C.J."/>
            <person name="Kuypers M.M."/>
            <person name="Milucka J."/>
        </authorList>
    </citation>
    <scope>NUCLEOTIDE SEQUENCE [LARGE SCALE GENOMIC DNA]</scope>
    <source>
        <strain evidence="1 2">Zug</strain>
    </source>
</reference>
<dbReference type="Proteomes" id="UP000241436">
    <property type="component" value="Unassembled WGS sequence"/>
</dbReference>
<accession>A0A2T4U1H7</accession>
<reference evidence="2" key="2">
    <citation type="journal article" date="2018" name="Environ. Microbiol.">
        <title>Bloom of a denitrifying methanotroph, 'Candidatus Methylomirabilis limnetica', in a deep stratified lake.</title>
        <authorList>
            <person name="Graf J.S."/>
            <person name="Mayr M.J."/>
            <person name="Marchant H.K."/>
            <person name="Tienken D."/>
            <person name="Hach P.F."/>
            <person name="Brand A."/>
            <person name="Schubert C.J."/>
            <person name="Kuypers M.M."/>
            <person name="Milucka J."/>
        </authorList>
    </citation>
    <scope>NUCLEOTIDE SEQUENCE [LARGE SCALE GENOMIC DNA]</scope>
    <source>
        <strain evidence="2">Zug</strain>
    </source>
</reference>
<protein>
    <submittedName>
        <fullName evidence="1">Uncharacterized protein</fullName>
    </submittedName>
</protein>
<dbReference type="EMBL" id="NVQC01000007">
    <property type="protein sequence ID" value="PTL37211.1"/>
    <property type="molecule type" value="Genomic_DNA"/>
</dbReference>
<dbReference type="AlphaFoldDB" id="A0A2T4U1H7"/>
<keyword evidence="2" id="KW-1185">Reference proteome</keyword>
<dbReference type="OrthoDB" id="122521at2"/>
<sequence length="79" mass="9259">MPTPEELKEEDRKLRQLRVVVSLTMSTISQTTLSLEEASKMVTATRALALRLFPGKELAFELIYQPRFRRLLAERFRLH</sequence>
<proteinExistence type="predicted"/>
<organism evidence="1 2">
    <name type="scientific">Candidatus Methylomirabilis limnetica</name>
    <dbReference type="NCBI Taxonomy" id="2033718"/>
    <lineage>
        <taxon>Bacteria</taxon>
        <taxon>Candidatus Methylomirabilota</taxon>
        <taxon>Candidatus Methylomirabilia</taxon>
        <taxon>Candidatus Methylomirabilales</taxon>
        <taxon>Candidatus Methylomirabilaceae</taxon>
        <taxon>Candidatus Methylomirabilis</taxon>
    </lineage>
</organism>
<gene>
    <name evidence="1" type="ORF">CLG94_00575</name>
</gene>
<dbReference type="RefSeq" id="WP_107560963.1">
    <property type="nucleotide sequence ID" value="NZ_NVQC01000007.1"/>
</dbReference>
<evidence type="ECO:0000313" key="1">
    <source>
        <dbReference type="EMBL" id="PTL37211.1"/>
    </source>
</evidence>